<dbReference type="CDD" id="cd00590">
    <property type="entry name" value="RRM_SF"/>
    <property type="match status" value="1"/>
</dbReference>
<dbReference type="InterPro" id="IPR050907">
    <property type="entry name" value="SRSF"/>
</dbReference>
<dbReference type="GO" id="GO:0003723">
    <property type="term" value="F:RNA binding"/>
    <property type="evidence" value="ECO:0007669"/>
    <property type="project" value="UniProtKB-UniRule"/>
</dbReference>
<reference evidence="6 7" key="1">
    <citation type="journal article" date="2021" name="Plant Biotechnol. J.">
        <title>Multi-omics assisted identification of the key and species-specific regulatory components of drought-tolerant mechanisms in Gossypium stocksii.</title>
        <authorList>
            <person name="Yu D."/>
            <person name="Ke L."/>
            <person name="Zhang D."/>
            <person name="Wu Y."/>
            <person name="Sun Y."/>
            <person name="Mei J."/>
            <person name="Sun J."/>
            <person name="Sun Y."/>
        </authorList>
    </citation>
    <scope>NUCLEOTIDE SEQUENCE [LARGE SCALE GENOMIC DNA]</scope>
    <source>
        <strain evidence="7">cv. E1</strain>
        <tissue evidence="6">Leaf</tissue>
    </source>
</reference>
<evidence type="ECO:0000256" key="1">
    <source>
        <dbReference type="ARBA" id="ARBA00022664"/>
    </source>
</evidence>
<dbReference type="GO" id="GO:0005681">
    <property type="term" value="C:spliceosomal complex"/>
    <property type="evidence" value="ECO:0007669"/>
    <property type="project" value="UniProtKB-KW"/>
</dbReference>
<dbReference type="GO" id="GO:0008380">
    <property type="term" value="P:RNA splicing"/>
    <property type="evidence" value="ECO:0007669"/>
    <property type="project" value="UniProtKB-KW"/>
</dbReference>
<keyword evidence="1" id="KW-0507">mRNA processing</keyword>
<evidence type="ECO:0000256" key="4">
    <source>
        <dbReference type="PROSITE-ProRule" id="PRU00176"/>
    </source>
</evidence>
<dbReference type="AlphaFoldDB" id="A0A9D3V5V3"/>
<evidence type="ECO:0000259" key="5">
    <source>
        <dbReference type="PROSITE" id="PS50102"/>
    </source>
</evidence>
<dbReference type="SMART" id="SM00360">
    <property type="entry name" value="RRM"/>
    <property type="match status" value="1"/>
</dbReference>
<feature type="domain" description="RRM" evidence="5">
    <location>
        <begin position="1"/>
        <end position="76"/>
    </location>
</feature>
<accession>A0A9D3V5V3</accession>
<keyword evidence="3" id="KW-0508">mRNA splicing</keyword>
<dbReference type="PROSITE" id="PS50102">
    <property type="entry name" value="RRM"/>
    <property type="match status" value="1"/>
</dbReference>
<sequence length="197" mass="22445">MFVSNIPASMHWKGLWALFSYHGKVVDVFIPEKKSKRGRRFGFVHYTNYLDARRVISRLNGFVILGSRIWVKVARFKGRRAIWRRAFKQRNSMNAEENNQVGVVNVGRGKEGDGKLEDTRNLDFLGYSFGDGAGSEGLKMAEVIQGHVEDELLWKFQKCLVGEVVSFCEQKSLADRIAQVGLGEICVKRIQGNFFSH</sequence>
<dbReference type="Proteomes" id="UP000828251">
    <property type="component" value="Unassembled WGS sequence"/>
</dbReference>
<dbReference type="Pfam" id="PF00076">
    <property type="entry name" value="RRM_1"/>
    <property type="match status" value="1"/>
</dbReference>
<evidence type="ECO:0000313" key="7">
    <source>
        <dbReference type="Proteomes" id="UP000828251"/>
    </source>
</evidence>
<dbReference type="GO" id="GO:0006397">
    <property type="term" value="P:mRNA processing"/>
    <property type="evidence" value="ECO:0007669"/>
    <property type="project" value="UniProtKB-KW"/>
</dbReference>
<evidence type="ECO:0000313" key="6">
    <source>
        <dbReference type="EMBL" id="KAH1072500.1"/>
    </source>
</evidence>
<comment type="caution">
    <text evidence="6">The sequence shown here is derived from an EMBL/GenBank/DDBJ whole genome shotgun (WGS) entry which is preliminary data.</text>
</comment>
<dbReference type="EMBL" id="JAIQCV010000008">
    <property type="protein sequence ID" value="KAH1072500.1"/>
    <property type="molecule type" value="Genomic_DNA"/>
</dbReference>
<dbReference type="OrthoDB" id="1000312at2759"/>
<keyword evidence="2" id="KW-0747">Spliceosome</keyword>
<dbReference type="InterPro" id="IPR012677">
    <property type="entry name" value="Nucleotide-bd_a/b_plait_sf"/>
</dbReference>
<gene>
    <name evidence="6" type="ORF">J1N35_024828</name>
</gene>
<dbReference type="PANTHER" id="PTHR23147">
    <property type="entry name" value="SERINE/ARGININE RICH SPLICING FACTOR"/>
    <property type="match status" value="1"/>
</dbReference>
<dbReference type="Gene3D" id="3.30.70.330">
    <property type="match status" value="1"/>
</dbReference>
<evidence type="ECO:0000256" key="2">
    <source>
        <dbReference type="ARBA" id="ARBA00022728"/>
    </source>
</evidence>
<keyword evidence="7" id="KW-1185">Reference proteome</keyword>
<evidence type="ECO:0000256" key="3">
    <source>
        <dbReference type="ARBA" id="ARBA00023187"/>
    </source>
</evidence>
<dbReference type="InterPro" id="IPR000504">
    <property type="entry name" value="RRM_dom"/>
</dbReference>
<name>A0A9D3V5V3_9ROSI</name>
<organism evidence="6 7">
    <name type="scientific">Gossypium stocksii</name>
    <dbReference type="NCBI Taxonomy" id="47602"/>
    <lineage>
        <taxon>Eukaryota</taxon>
        <taxon>Viridiplantae</taxon>
        <taxon>Streptophyta</taxon>
        <taxon>Embryophyta</taxon>
        <taxon>Tracheophyta</taxon>
        <taxon>Spermatophyta</taxon>
        <taxon>Magnoliopsida</taxon>
        <taxon>eudicotyledons</taxon>
        <taxon>Gunneridae</taxon>
        <taxon>Pentapetalae</taxon>
        <taxon>rosids</taxon>
        <taxon>malvids</taxon>
        <taxon>Malvales</taxon>
        <taxon>Malvaceae</taxon>
        <taxon>Malvoideae</taxon>
        <taxon>Gossypium</taxon>
    </lineage>
</organism>
<dbReference type="SUPFAM" id="SSF54928">
    <property type="entry name" value="RNA-binding domain, RBD"/>
    <property type="match status" value="1"/>
</dbReference>
<proteinExistence type="predicted"/>
<protein>
    <recommendedName>
        <fullName evidence="5">RRM domain-containing protein</fullName>
    </recommendedName>
</protein>
<dbReference type="InterPro" id="IPR035979">
    <property type="entry name" value="RBD_domain_sf"/>
</dbReference>
<keyword evidence="4" id="KW-0694">RNA-binding</keyword>